<dbReference type="InterPro" id="IPR015424">
    <property type="entry name" value="PyrdxlP-dep_Trfase"/>
</dbReference>
<dbReference type="CDD" id="cd06450">
    <property type="entry name" value="DOPA_deC_like"/>
    <property type="match status" value="1"/>
</dbReference>
<comment type="similarity">
    <text evidence="2 8">Belongs to the group II decarboxylase family.</text>
</comment>
<dbReference type="GO" id="GO:0005829">
    <property type="term" value="C:cytosol"/>
    <property type="evidence" value="ECO:0007669"/>
    <property type="project" value="TreeGrafter"/>
</dbReference>
<feature type="region of interest" description="Disordered" evidence="10">
    <location>
        <begin position="1"/>
        <end position="49"/>
    </location>
</feature>
<dbReference type="Proteomes" id="UP000274556">
    <property type="component" value="Unassembled WGS sequence"/>
</dbReference>
<dbReference type="Gene3D" id="3.40.640.10">
    <property type="entry name" value="Type I PLP-dependent aspartate aminotransferase-like (Major domain)"/>
    <property type="match status" value="1"/>
</dbReference>
<feature type="modified residue" description="N6-(pyridoxal phosphate)lysine" evidence="7">
    <location>
        <position position="286"/>
    </location>
</feature>
<dbReference type="AlphaFoldDB" id="A0A495VHN2"/>
<protein>
    <recommendedName>
        <fullName evidence="3 9">Glutamate decarboxylase</fullName>
        <ecNumber evidence="3 9">4.1.1.15</ecNumber>
    </recommendedName>
</protein>
<evidence type="ECO:0000313" key="12">
    <source>
        <dbReference type="Proteomes" id="UP000274556"/>
    </source>
</evidence>
<evidence type="ECO:0000256" key="8">
    <source>
        <dbReference type="RuleBase" id="RU000382"/>
    </source>
</evidence>
<keyword evidence="5 8" id="KW-0456">Lyase</keyword>
<evidence type="ECO:0000256" key="6">
    <source>
        <dbReference type="ARBA" id="ARBA00048868"/>
    </source>
</evidence>
<evidence type="ECO:0000256" key="9">
    <source>
        <dbReference type="RuleBase" id="RU361171"/>
    </source>
</evidence>
<gene>
    <name evidence="11" type="ORF">BDD21_4935</name>
</gene>
<comment type="catalytic activity">
    <reaction evidence="6 9">
        <text>L-glutamate + H(+) = 4-aminobutanoate + CO2</text>
        <dbReference type="Rhea" id="RHEA:17785"/>
        <dbReference type="ChEBI" id="CHEBI:15378"/>
        <dbReference type="ChEBI" id="CHEBI:16526"/>
        <dbReference type="ChEBI" id="CHEBI:29985"/>
        <dbReference type="ChEBI" id="CHEBI:59888"/>
        <dbReference type="EC" id="4.1.1.15"/>
    </reaction>
</comment>
<dbReference type="EMBL" id="RBXL01000001">
    <property type="protein sequence ID" value="RKT47368.1"/>
    <property type="molecule type" value="Genomic_DNA"/>
</dbReference>
<dbReference type="PANTHER" id="PTHR43321">
    <property type="entry name" value="GLUTAMATE DECARBOXYLASE"/>
    <property type="match status" value="1"/>
</dbReference>
<evidence type="ECO:0000313" key="11">
    <source>
        <dbReference type="EMBL" id="RKT47368.1"/>
    </source>
</evidence>
<comment type="caution">
    <text evidence="11">The sequence shown here is derived from an EMBL/GenBank/DDBJ whole genome shotgun (WGS) entry which is preliminary data.</text>
</comment>
<dbReference type="Gene3D" id="4.10.280.50">
    <property type="match status" value="1"/>
</dbReference>
<dbReference type="FunFam" id="3.40.640.10:FF:000017">
    <property type="entry name" value="Glutamate decarboxylase"/>
    <property type="match status" value="1"/>
</dbReference>
<dbReference type="GO" id="GO:0004351">
    <property type="term" value="F:glutamate decarboxylase activity"/>
    <property type="evidence" value="ECO:0007669"/>
    <property type="project" value="UniProtKB-EC"/>
</dbReference>
<dbReference type="InterPro" id="IPR002129">
    <property type="entry name" value="PyrdxlP-dep_de-COase"/>
</dbReference>
<organism evidence="11 12">
    <name type="scientific">Thiocapsa rosea</name>
    <dbReference type="NCBI Taxonomy" id="69360"/>
    <lineage>
        <taxon>Bacteria</taxon>
        <taxon>Pseudomonadati</taxon>
        <taxon>Pseudomonadota</taxon>
        <taxon>Gammaproteobacteria</taxon>
        <taxon>Chromatiales</taxon>
        <taxon>Chromatiaceae</taxon>
        <taxon>Thiocapsa</taxon>
    </lineage>
</organism>
<evidence type="ECO:0000256" key="10">
    <source>
        <dbReference type="SAM" id="MobiDB-lite"/>
    </source>
</evidence>
<dbReference type="EC" id="4.1.1.15" evidence="3 9"/>
<accession>A0A495VHN2</accession>
<dbReference type="NCBIfam" id="TIGR01788">
    <property type="entry name" value="Glu-decarb-GAD"/>
    <property type="match status" value="1"/>
</dbReference>
<keyword evidence="9" id="KW-0210">Decarboxylase</keyword>
<sequence>MPKQDVKTPTGRSDRDPLNDEVENANDETYGSTELATGLPKSTFPDGERDPRRIYAAVRDELMLDGNSRQNLATFCQTWEEPEIHRLMDDCIDKNMIDKDEYPQTAEIESRCVQMLAGLWNAPAGEQAVGCSTTGSSEAAMLGGLAMKRRWETRRRAEGKPTDKPNLITGPVQVCWHKFTRYWDIEHREIPMDKGRLLMTPEEVLSRCDENTIGVVPTLGVTFTGEFEPVKAISDALDTLQADTGLDIPIHVDGASGGFLAPFCAPELEWDFRLPRVRSINASGHKFGLAPLGVGWVLWREEQDLPESMVFWVNYLGGNMRDIALNFSRPAGQIVCQYYNFLRLGREGYRKVHTACYRSAEYLAEEIAKMGPFEIVFGGDMARGIPAVSWKLIDGTDPGFTLFDLADRLRVRGWQVPAYTLPANCQDQAIQRVLVRNGVSRDLCTLLVDHMKAALSHIDAHPIQESLTSKEASGFHH</sequence>
<dbReference type="GO" id="GO:0030170">
    <property type="term" value="F:pyridoxal phosphate binding"/>
    <property type="evidence" value="ECO:0007669"/>
    <property type="project" value="InterPro"/>
</dbReference>
<evidence type="ECO:0000256" key="3">
    <source>
        <dbReference type="ARBA" id="ARBA00012421"/>
    </source>
</evidence>
<evidence type="ECO:0000256" key="5">
    <source>
        <dbReference type="ARBA" id="ARBA00023239"/>
    </source>
</evidence>
<keyword evidence="4 7" id="KW-0663">Pyridoxal phosphate</keyword>
<dbReference type="InterPro" id="IPR010107">
    <property type="entry name" value="Glutamate_decarboxylase"/>
</dbReference>
<feature type="compositionally biased region" description="Basic and acidic residues" evidence="10">
    <location>
        <begin position="1"/>
        <end position="18"/>
    </location>
</feature>
<evidence type="ECO:0000256" key="1">
    <source>
        <dbReference type="ARBA" id="ARBA00001933"/>
    </source>
</evidence>
<dbReference type="RefSeq" id="WP_211335154.1">
    <property type="nucleotide sequence ID" value="NZ_RBXL01000001.1"/>
</dbReference>
<comment type="cofactor">
    <cofactor evidence="1 7 8">
        <name>pyridoxal 5'-phosphate</name>
        <dbReference type="ChEBI" id="CHEBI:597326"/>
    </cofactor>
</comment>
<evidence type="ECO:0000256" key="7">
    <source>
        <dbReference type="PIRSR" id="PIRSR602129-50"/>
    </source>
</evidence>
<dbReference type="Pfam" id="PF00282">
    <property type="entry name" value="Pyridoxal_deC"/>
    <property type="match status" value="1"/>
</dbReference>
<reference evidence="11 12" key="1">
    <citation type="submission" date="2018-10" db="EMBL/GenBank/DDBJ databases">
        <title>Genomic Encyclopedia of Archaeal and Bacterial Type Strains, Phase II (KMG-II): from individual species to whole genera.</title>
        <authorList>
            <person name="Goeker M."/>
        </authorList>
    </citation>
    <scope>NUCLEOTIDE SEQUENCE [LARGE SCALE GENOMIC DNA]</scope>
    <source>
        <strain evidence="11 12">DSM 235</strain>
    </source>
</reference>
<evidence type="ECO:0000256" key="2">
    <source>
        <dbReference type="ARBA" id="ARBA00009533"/>
    </source>
</evidence>
<dbReference type="GO" id="GO:0006538">
    <property type="term" value="P:L-glutamate catabolic process"/>
    <property type="evidence" value="ECO:0007669"/>
    <property type="project" value="TreeGrafter"/>
</dbReference>
<keyword evidence="12" id="KW-1185">Reference proteome</keyword>
<proteinExistence type="inferred from homology"/>
<dbReference type="InterPro" id="IPR015421">
    <property type="entry name" value="PyrdxlP-dep_Trfase_major"/>
</dbReference>
<dbReference type="Gene3D" id="3.90.1150.160">
    <property type="match status" value="1"/>
</dbReference>
<dbReference type="SUPFAM" id="SSF53383">
    <property type="entry name" value="PLP-dependent transferases"/>
    <property type="match status" value="1"/>
</dbReference>
<evidence type="ECO:0000256" key="4">
    <source>
        <dbReference type="ARBA" id="ARBA00022898"/>
    </source>
</evidence>
<dbReference type="PANTHER" id="PTHR43321:SF3">
    <property type="entry name" value="GLUTAMATE DECARBOXYLASE"/>
    <property type="match status" value="1"/>
</dbReference>
<name>A0A495VHN2_9GAMM</name>